<sequence>MGRTCSKFAADLHCKLIANYNKNRVRTQPVIELATYRLFTLKKLNKLYSTISKKMARRDSPLFNFIMDALMDNKYPTLYWIDTNEGIFCLKCIRKSKKGWTPSHSKIFDDYHRLKPRKSNDKRQRFLVAMTACPFIEPLKEISTSEEKYYKFRAHGTSSVDATDEIAALSASNEDVEMQEIPVVSTAENGPPTGGTSMEDNVCDLQIGNDLGNCLSPMLDDSNNSLLGVLDGFEIDEELRTDIDQLLEQIDSAVPDVTANELESPEIGAATSLYNDSVDLMRSSPSFSEVPDSSDLWNLQGEEVSYRFEVRAGNGDVPPDYDPVKDLIESMGTPKPAERAAVDPLTIPEADPNQLGSVQVMPGISGESSKCQSSVRVFKLDDNDGIVRSLRGDNLEKKFYMMVLNPESM</sequence>
<accession>A0A4Y2HNG2</accession>
<keyword evidence="3" id="KW-1185">Reference proteome</keyword>
<dbReference type="OrthoDB" id="6448432at2759"/>
<dbReference type="InterPro" id="IPR036388">
    <property type="entry name" value="WH-like_DNA-bd_sf"/>
</dbReference>
<dbReference type="GO" id="GO:0000976">
    <property type="term" value="F:transcription cis-regulatory region binding"/>
    <property type="evidence" value="ECO:0007669"/>
    <property type="project" value="InterPro"/>
</dbReference>
<gene>
    <name evidence="2" type="ORF">AVEN_193257_2</name>
</gene>
<comment type="caution">
    <text evidence="2">The sequence shown here is derived from an EMBL/GenBank/DDBJ whole genome shotgun (WGS) entry which is preliminary data.</text>
</comment>
<evidence type="ECO:0000313" key="3">
    <source>
        <dbReference type="Proteomes" id="UP000499080"/>
    </source>
</evidence>
<dbReference type="Proteomes" id="UP000499080">
    <property type="component" value="Unassembled WGS sequence"/>
</dbReference>
<dbReference type="Gene3D" id="1.10.10.10">
    <property type="entry name" value="Winged helix-like DNA-binding domain superfamily/Winged helix DNA-binding domain"/>
    <property type="match status" value="1"/>
</dbReference>
<reference evidence="2 3" key="1">
    <citation type="journal article" date="2019" name="Sci. Rep.">
        <title>Orb-weaving spider Araneus ventricosus genome elucidates the spidroin gene catalogue.</title>
        <authorList>
            <person name="Kono N."/>
            <person name="Nakamura H."/>
            <person name="Ohtoshi R."/>
            <person name="Moran D.A.P."/>
            <person name="Shinohara A."/>
            <person name="Yoshida Y."/>
            <person name="Fujiwara M."/>
            <person name="Mori M."/>
            <person name="Tomita M."/>
            <person name="Arakawa K."/>
        </authorList>
    </citation>
    <scope>NUCLEOTIDE SEQUENCE [LARGE SCALE GENOMIC DNA]</scope>
</reference>
<evidence type="ECO:0000313" key="2">
    <source>
        <dbReference type="EMBL" id="GBM66643.1"/>
    </source>
</evidence>
<feature type="domain" description="IRF tryptophan pentad repeat" evidence="1">
    <location>
        <begin position="59"/>
        <end position="154"/>
    </location>
</feature>
<dbReference type="InterPro" id="IPR036390">
    <property type="entry name" value="WH_DNA-bd_sf"/>
</dbReference>
<evidence type="ECO:0000259" key="1">
    <source>
        <dbReference type="PROSITE" id="PS51507"/>
    </source>
</evidence>
<organism evidence="2 3">
    <name type="scientific">Araneus ventricosus</name>
    <name type="common">Orbweaver spider</name>
    <name type="synonym">Epeira ventricosa</name>
    <dbReference type="NCBI Taxonomy" id="182803"/>
    <lineage>
        <taxon>Eukaryota</taxon>
        <taxon>Metazoa</taxon>
        <taxon>Ecdysozoa</taxon>
        <taxon>Arthropoda</taxon>
        <taxon>Chelicerata</taxon>
        <taxon>Arachnida</taxon>
        <taxon>Araneae</taxon>
        <taxon>Araneomorphae</taxon>
        <taxon>Entelegynae</taxon>
        <taxon>Araneoidea</taxon>
        <taxon>Araneidae</taxon>
        <taxon>Araneus</taxon>
    </lineage>
</organism>
<dbReference type="SUPFAM" id="SSF46785">
    <property type="entry name" value="Winged helix' DNA-binding domain"/>
    <property type="match status" value="1"/>
</dbReference>
<dbReference type="EMBL" id="BGPR01002036">
    <property type="protein sequence ID" value="GBM66643.1"/>
    <property type="molecule type" value="Genomic_DNA"/>
</dbReference>
<dbReference type="InterPro" id="IPR001346">
    <property type="entry name" value="Interferon_reg_fact_DNA-bd_dom"/>
</dbReference>
<name>A0A4Y2HNG2_ARAVE</name>
<protein>
    <recommendedName>
        <fullName evidence="1">IRF tryptophan pentad repeat domain-containing protein</fullName>
    </recommendedName>
</protein>
<proteinExistence type="predicted"/>
<dbReference type="PROSITE" id="PS51507">
    <property type="entry name" value="IRF_2"/>
    <property type="match status" value="1"/>
</dbReference>
<dbReference type="AlphaFoldDB" id="A0A4Y2HNG2"/>